<name>A0A183KSE7_9TREM</name>
<evidence type="ECO:0000313" key="1">
    <source>
        <dbReference type="EMBL" id="VDP64651.1"/>
    </source>
</evidence>
<accession>A0A183KSE7</accession>
<reference evidence="3" key="1">
    <citation type="submission" date="2016-06" db="UniProtKB">
        <authorList>
            <consortium name="WormBaseParasite"/>
        </authorList>
    </citation>
    <scope>IDENTIFICATION</scope>
</reference>
<dbReference type="WBParaSite" id="SCUD_0001798701-mRNA-1">
    <property type="protein sequence ID" value="SCUD_0001798701-mRNA-1"/>
    <property type="gene ID" value="SCUD_0001798701"/>
</dbReference>
<proteinExistence type="predicted"/>
<dbReference type="AlphaFoldDB" id="A0A183KSE7"/>
<keyword evidence="2" id="KW-1185">Reference proteome</keyword>
<organism evidence="3">
    <name type="scientific">Schistosoma curassoni</name>
    <dbReference type="NCBI Taxonomy" id="6186"/>
    <lineage>
        <taxon>Eukaryota</taxon>
        <taxon>Metazoa</taxon>
        <taxon>Spiralia</taxon>
        <taxon>Lophotrochozoa</taxon>
        <taxon>Platyhelminthes</taxon>
        <taxon>Trematoda</taxon>
        <taxon>Digenea</taxon>
        <taxon>Strigeidida</taxon>
        <taxon>Schistosomatoidea</taxon>
        <taxon>Schistosomatidae</taxon>
        <taxon>Schistosoma</taxon>
    </lineage>
</organism>
<evidence type="ECO:0000313" key="3">
    <source>
        <dbReference type="WBParaSite" id="SCUD_0001798701-mRNA-1"/>
    </source>
</evidence>
<gene>
    <name evidence="1" type="ORF">SCUD_LOCUS17984</name>
</gene>
<evidence type="ECO:0000313" key="2">
    <source>
        <dbReference type="Proteomes" id="UP000279833"/>
    </source>
</evidence>
<reference evidence="1 2" key="2">
    <citation type="submission" date="2018-11" db="EMBL/GenBank/DDBJ databases">
        <authorList>
            <consortium name="Pathogen Informatics"/>
        </authorList>
    </citation>
    <scope>NUCLEOTIDE SEQUENCE [LARGE SCALE GENOMIC DNA]</scope>
    <source>
        <strain evidence="1">Dakar</strain>
        <strain evidence="2">Dakar, Senegal</strain>
    </source>
</reference>
<dbReference type="Proteomes" id="UP000279833">
    <property type="component" value="Unassembled WGS sequence"/>
</dbReference>
<protein>
    <submittedName>
        <fullName evidence="3">Tnp_DDE_dom domain-containing protein</fullName>
    </submittedName>
</protein>
<dbReference type="EMBL" id="UZAK01040478">
    <property type="protein sequence ID" value="VDP64651.1"/>
    <property type="molecule type" value="Genomic_DNA"/>
</dbReference>
<sequence>MWCNEEICRPAPLSLLDIDGAHIDRPIDTTPPTVEEIKMTIRQMKSRIAAGPDNIRTEALKSNIEWDELFVRELMTIRPIGNGIDDVTGIQCLTTLLPVTPSNIFRSR</sequence>